<dbReference type="Pfam" id="PF06189">
    <property type="entry name" value="5-nucleotidase"/>
    <property type="match status" value="1"/>
</dbReference>
<dbReference type="Proteomes" id="UP000315003">
    <property type="component" value="Chromosome"/>
</dbReference>
<protein>
    <submittedName>
        <fullName evidence="1">5'-nucleotidase</fullName>
    </submittedName>
</protein>
<accession>A0A517SUN7</accession>
<dbReference type="GO" id="GO:0005737">
    <property type="term" value="C:cytoplasm"/>
    <property type="evidence" value="ECO:0007669"/>
    <property type="project" value="InterPro"/>
</dbReference>
<dbReference type="OrthoDB" id="9778569at2"/>
<proteinExistence type="predicted"/>
<sequence>MPVDLSNTLVIGVSSSVLFDMTQADQVFQEQGLDAYRAFQMAHADQPLMAGTGMPLVKSVLRLNEKVGPDETRPAEILVASRNDPSTSERLFNSIKHHGLHDIQRSFLSGGADIAPYLSAFHVDLFLSTSLPDVQMALEAEIPAALVYSAPENVSEHIDQIRIAFDGDAVLFSDHSEMIYQQDGLEKFIEHEQTNAEVPLAEGPFFRLLQTLSFLQHDTRFGQTPAVRIALVTARSMPAHERVIKTLNRWNVRIDEAFFMGGVSKKQILETFQPHLFFDDQEAHCQPASSVVPTGRVPGKVDAGE</sequence>
<dbReference type="GO" id="GO:0000166">
    <property type="term" value="F:nucleotide binding"/>
    <property type="evidence" value="ECO:0007669"/>
    <property type="project" value="InterPro"/>
</dbReference>
<dbReference type="GO" id="GO:0000287">
    <property type="term" value="F:magnesium ion binding"/>
    <property type="evidence" value="ECO:0007669"/>
    <property type="project" value="InterPro"/>
</dbReference>
<dbReference type="PANTHER" id="PTHR31367:SF5">
    <property type="entry name" value="CYTOSOLIC 5'-NUCLEOTIDASE 1A"/>
    <property type="match status" value="1"/>
</dbReference>
<reference evidence="1 2" key="1">
    <citation type="submission" date="2019-02" db="EMBL/GenBank/DDBJ databases">
        <title>Deep-cultivation of Planctomycetes and their phenomic and genomic characterization uncovers novel biology.</title>
        <authorList>
            <person name="Wiegand S."/>
            <person name="Jogler M."/>
            <person name="Boedeker C."/>
            <person name="Pinto D."/>
            <person name="Vollmers J."/>
            <person name="Rivas-Marin E."/>
            <person name="Kohn T."/>
            <person name="Peeters S.H."/>
            <person name="Heuer A."/>
            <person name="Rast P."/>
            <person name="Oberbeckmann S."/>
            <person name="Bunk B."/>
            <person name="Jeske O."/>
            <person name="Meyerdierks A."/>
            <person name="Storesund J.E."/>
            <person name="Kallscheuer N."/>
            <person name="Luecker S."/>
            <person name="Lage O.M."/>
            <person name="Pohl T."/>
            <person name="Merkel B.J."/>
            <person name="Hornburger P."/>
            <person name="Mueller R.-W."/>
            <person name="Bruemmer F."/>
            <person name="Labrenz M."/>
            <person name="Spormann A.M."/>
            <person name="Op den Camp H."/>
            <person name="Overmann J."/>
            <person name="Amann R."/>
            <person name="Jetten M.S.M."/>
            <person name="Mascher T."/>
            <person name="Medema M.H."/>
            <person name="Devos D.P."/>
            <person name="Kaster A.-K."/>
            <person name="Ovreas L."/>
            <person name="Rohde M."/>
            <person name="Galperin M.Y."/>
            <person name="Jogler C."/>
        </authorList>
    </citation>
    <scope>NUCLEOTIDE SEQUENCE [LARGE SCALE GENOMIC DNA]</scope>
    <source>
        <strain evidence="1 2">SV_7m_r</strain>
    </source>
</reference>
<organism evidence="1 2">
    <name type="scientific">Stieleria bergensis</name>
    <dbReference type="NCBI Taxonomy" id="2528025"/>
    <lineage>
        <taxon>Bacteria</taxon>
        <taxon>Pseudomonadati</taxon>
        <taxon>Planctomycetota</taxon>
        <taxon>Planctomycetia</taxon>
        <taxon>Pirellulales</taxon>
        <taxon>Pirellulaceae</taxon>
        <taxon>Stieleria</taxon>
    </lineage>
</organism>
<dbReference type="RefSeq" id="WP_145271962.1">
    <property type="nucleotide sequence ID" value="NZ_CP036272.1"/>
</dbReference>
<gene>
    <name evidence="1" type="ORF">SV7mr_23560</name>
</gene>
<dbReference type="PANTHER" id="PTHR31367">
    <property type="entry name" value="CYTOSOLIC 5'-NUCLEOTIDASE 1 FAMILY MEMBER"/>
    <property type="match status" value="1"/>
</dbReference>
<dbReference type="InterPro" id="IPR010394">
    <property type="entry name" value="5-nucleotidase"/>
</dbReference>
<dbReference type="EMBL" id="CP036272">
    <property type="protein sequence ID" value="QDT59844.1"/>
    <property type="molecule type" value="Genomic_DNA"/>
</dbReference>
<dbReference type="GO" id="GO:0009117">
    <property type="term" value="P:nucleotide metabolic process"/>
    <property type="evidence" value="ECO:0007669"/>
    <property type="project" value="InterPro"/>
</dbReference>
<name>A0A517SUN7_9BACT</name>
<evidence type="ECO:0000313" key="2">
    <source>
        <dbReference type="Proteomes" id="UP000315003"/>
    </source>
</evidence>
<dbReference type="AlphaFoldDB" id="A0A517SUN7"/>
<dbReference type="GO" id="GO:0008253">
    <property type="term" value="F:5'-nucleotidase activity"/>
    <property type="evidence" value="ECO:0007669"/>
    <property type="project" value="InterPro"/>
</dbReference>
<keyword evidence="2" id="KW-1185">Reference proteome</keyword>
<evidence type="ECO:0000313" key="1">
    <source>
        <dbReference type="EMBL" id="QDT59844.1"/>
    </source>
</evidence>